<protein>
    <submittedName>
        <fullName evidence="1">Uncharacterized protein</fullName>
    </submittedName>
</protein>
<accession>A0A6B2L647</accession>
<proteinExistence type="predicted"/>
<sequence>MKQYILSDKASTDKEIKEEPFTPLTSEEITQLLVENVKGVESMRDRTGSTPVVTYIISTTTKGLPLFAGSKATNEHTKKALQYILYKARDLPEKIRKPLLTRLADGFTACQMEQGRVIDSIYGSLSGRDKSFKEQVLALVDIQKEQVLNMVVAHFNPNAWKTDDGNPKGQIPHIQSAYVYEIGTDLGLRGVKAAKLDKDRPTVLFSSNIKTTFLSLFQIEELISNFVNDVNQQDKEAERVISLKSLMDWAGDTENNNGFDPYCIFYDEDVRKYDGTPKEENAYQPYINRQVAISIMNHLFLKK</sequence>
<reference evidence="1" key="1">
    <citation type="journal article" date="2020" name="J. Eukaryot. Microbiol.">
        <title>De novo Sequencing, Assembly and Annotation of the Transcriptome for the Free-Living Testate Amoeba Arcella intermedia.</title>
        <authorList>
            <person name="Ribeiro G.M."/>
            <person name="Porfirio-Sousa A.L."/>
            <person name="Maurer-Alcala X.X."/>
            <person name="Katz L.A."/>
            <person name="Lahr D.J.G."/>
        </authorList>
    </citation>
    <scope>NUCLEOTIDE SEQUENCE</scope>
</reference>
<name>A0A6B2L647_9EUKA</name>
<evidence type="ECO:0000313" key="1">
    <source>
        <dbReference type="EMBL" id="NDV32436.1"/>
    </source>
</evidence>
<dbReference type="AlphaFoldDB" id="A0A6B2L647"/>
<organism evidence="1">
    <name type="scientific">Arcella intermedia</name>
    <dbReference type="NCBI Taxonomy" id="1963864"/>
    <lineage>
        <taxon>Eukaryota</taxon>
        <taxon>Amoebozoa</taxon>
        <taxon>Tubulinea</taxon>
        <taxon>Elardia</taxon>
        <taxon>Arcellinida</taxon>
        <taxon>Sphaerothecina</taxon>
        <taxon>Arcellidae</taxon>
        <taxon>Arcella</taxon>
    </lineage>
</organism>
<dbReference type="EMBL" id="GIBP01003467">
    <property type="protein sequence ID" value="NDV32436.1"/>
    <property type="molecule type" value="Transcribed_RNA"/>
</dbReference>